<dbReference type="Proteomes" id="UP001283361">
    <property type="component" value="Unassembled WGS sequence"/>
</dbReference>
<protein>
    <submittedName>
        <fullName evidence="2">Uncharacterized protein</fullName>
    </submittedName>
</protein>
<gene>
    <name evidence="2" type="ORF">RRG08_027858</name>
</gene>
<accession>A0AAE0YTZ4</accession>
<organism evidence="2 3">
    <name type="scientific">Elysia crispata</name>
    <name type="common">lettuce slug</name>
    <dbReference type="NCBI Taxonomy" id="231223"/>
    <lineage>
        <taxon>Eukaryota</taxon>
        <taxon>Metazoa</taxon>
        <taxon>Spiralia</taxon>
        <taxon>Lophotrochozoa</taxon>
        <taxon>Mollusca</taxon>
        <taxon>Gastropoda</taxon>
        <taxon>Heterobranchia</taxon>
        <taxon>Euthyneura</taxon>
        <taxon>Panpulmonata</taxon>
        <taxon>Sacoglossa</taxon>
        <taxon>Placobranchoidea</taxon>
        <taxon>Plakobranchidae</taxon>
        <taxon>Elysia</taxon>
    </lineage>
</organism>
<dbReference type="AlphaFoldDB" id="A0AAE0YTZ4"/>
<evidence type="ECO:0000256" key="1">
    <source>
        <dbReference type="SAM" id="MobiDB-lite"/>
    </source>
</evidence>
<keyword evidence="3" id="KW-1185">Reference proteome</keyword>
<name>A0AAE0YTZ4_9GAST</name>
<dbReference type="EMBL" id="JAWDGP010005454">
    <property type="protein sequence ID" value="KAK3756880.1"/>
    <property type="molecule type" value="Genomic_DNA"/>
</dbReference>
<feature type="region of interest" description="Disordered" evidence="1">
    <location>
        <begin position="61"/>
        <end position="84"/>
    </location>
</feature>
<evidence type="ECO:0000313" key="3">
    <source>
        <dbReference type="Proteomes" id="UP001283361"/>
    </source>
</evidence>
<reference evidence="2" key="1">
    <citation type="journal article" date="2023" name="G3 (Bethesda)">
        <title>A reference genome for the long-term kleptoplast-retaining sea slug Elysia crispata morphotype clarki.</title>
        <authorList>
            <person name="Eastman K.E."/>
            <person name="Pendleton A.L."/>
            <person name="Shaikh M.A."/>
            <person name="Suttiyut T."/>
            <person name="Ogas R."/>
            <person name="Tomko P."/>
            <person name="Gavelis G."/>
            <person name="Widhalm J.R."/>
            <person name="Wisecaver J.H."/>
        </authorList>
    </citation>
    <scope>NUCLEOTIDE SEQUENCE</scope>
    <source>
        <strain evidence="2">ECLA1</strain>
    </source>
</reference>
<sequence length="84" mass="9323">MTCVSIHHHAQAESCRKDNKDLINGDKGGKPNSKKHRMTPWFLLVLAEWSSLSQTHKQLPKLSSSTLNYSSPASQTNSSEEALC</sequence>
<evidence type="ECO:0000313" key="2">
    <source>
        <dbReference type="EMBL" id="KAK3756880.1"/>
    </source>
</evidence>
<comment type="caution">
    <text evidence="2">The sequence shown here is derived from an EMBL/GenBank/DDBJ whole genome shotgun (WGS) entry which is preliminary data.</text>
</comment>
<proteinExistence type="predicted"/>